<evidence type="ECO:0000256" key="1">
    <source>
        <dbReference type="SAM" id="Phobius"/>
    </source>
</evidence>
<accession>A0A1I3TNJ9</accession>
<gene>
    <name evidence="3" type="ORF">SAMN05216429_10586</name>
</gene>
<keyword evidence="1" id="KW-0812">Transmembrane</keyword>
<dbReference type="OrthoDB" id="9786029at2"/>
<sequence>MPKKFMKRYLPTPEKVRSIRSLHFLGDVLHEPNLWHINRHSVARAFLVGVWFSFIPMPFQMLGAALCAIWLNANLPLSVALVWISNPLTMPPIFYFNYRLGAWILDRPLLAFEFQVSREWLGHRLVDIGIPLYLGSLITATVVACLAYLIIQYIWRRKIRTDWRQRRRTHSRPATGGPHSS</sequence>
<organism evidence="3 4">
    <name type="scientific">Marinobacter persicus</name>
    <dbReference type="NCBI Taxonomy" id="930118"/>
    <lineage>
        <taxon>Bacteria</taxon>
        <taxon>Pseudomonadati</taxon>
        <taxon>Pseudomonadota</taxon>
        <taxon>Gammaproteobacteria</taxon>
        <taxon>Pseudomonadales</taxon>
        <taxon>Marinobacteraceae</taxon>
        <taxon>Marinobacter</taxon>
    </lineage>
</organism>
<evidence type="ECO:0000259" key="2">
    <source>
        <dbReference type="Pfam" id="PF09835"/>
    </source>
</evidence>
<protein>
    <recommendedName>
        <fullName evidence="2">DUF2062 domain-containing protein</fullName>
    </recommendedName>
</protein>
<keyword evidence="1" id="KW-1133">Transmembrane helix</keyword>
<dbReference type="RefSeq" id="WP_091703422.1">
    <property type="nucleotide sequence ID" value="NZ_BMYN01000004.1"/>
</dbReference>
<keyword evidence="4" id="KW-1185">Reference proteome</keyword>
<feature type="transmembrane region" description="Helical" evidence="1">
    <location>
        <begin position="130"/>
        <end position="155"/>
    </location>
</feature>
<keyword evidence="1" id="KW-0472">Membrane</keyword>
<dbReference type="InterPro" id="IPR018639">
    <property type="entry name" value="DUF2062"/>
</dbReference>
<name>A0A1I3TNJ9_9GAMM</name>
<dbReference type="Proteomes" id="UP000199445">
    <property type="component" value="Unassembled WGS sequence"/>
</dbReference>
<dbReference type="EMBL" id="FOSC01000005">
    <property type="protein sequence ID" value="SFJ72190.1"/>
    <property type="molecule type" value="Genomic_DNA"/>
</dbReference>
<dbReference type="PANTHER" id="PTHR40547">
    <property type="entry name" value="SLL0298 PROTEIN"/>
    <property type="match status" value="1"/>
</dbReference>
<dbReference type="PANTHER" id="PTHR40547:SF1">
    <property type="entry name" value="SLL0298 PROTEIN"/>
    <property type="match status" value="1"/>
</dbReference>
<evidence type="ECO:0000313" key="3">
    <source>
        <dbReference type="EMBL" id="SFJ72190.1"/>
    </source>
</evidence>
<reference evidence="3 4" key="1">
    <citation type="submission" date="2016-10" db="EMBL/GenBank/DDBJ databases">
        <authorList>
            <person name="de Groot N.N."/>
        </authorList>
    </citation>
    <scope>NUCLEOTIDE SEQUENCE [LARGE SCALE GENOMIC DNA]</scope>
    <source>
        <strain evidence="3 4">IBRC-M 10445</strain>
    </source>
</reference>
<feature type="domain" description="DUF2062" evidence="2">
    <location>
        <begin position="23"/>
        <end position="164"/>
    </location>
</feature>
<dbReference type="Pfam" id="PF09835">
    <property type="entry name" value="DUF2062"/>
    <property type="match status" value="1"/>
</dbReference>
<proteinExistence type="predicted"/>
<dbReference type="AlphaFoldDB" id="A0A1I3TNJ9"/>
<evidence type="ECO:0000313" key="4">
    <source>
        <dbReference type="Proteomes" id="UP000199445"/>
    </source>
</evidence>